<evidence type="ECO:0000313" key="14">
    <source>
        <dbReference type="Proteomes" id="UP000176299"/>
    </source>
</evidence>
<sequence>MKICICGGHLTPALAVTSELRKRGINDIFFIGRSRAMEGDAAPSAESVVISSLGIKFYSIPAGRLQREFTRYTTPSLLKAPLGLARSLLILGQERPDLVISFGSYVALPVVLAAWVLGIPAITHEQTVKGGLANSLISRFAKKIALSWPESLKFFPKEKCIVTGNPIRSEILNVKKKRTARRAIFITGGNQGAHSINEAVLEIIEPLLERYEVAHQTGGAERFRDFEMLTARVSQLPRRLQNRYQAFKWLNSAELANVYSRSSLLVGRSGANTVGEVAALGIPALFIPLPWAGAKEQEKNAQMLSDFGAAIILPQERLTPTRLLAAINTMIEKLEIFKKEAKKAKKLINLEAAKSLVDEALKLVDKK</sequence>
<evidence type="ECO:0000256" key="9">
    <source>
        <dbReference type="ARBA" id="ARBA00023316"/>
    </source>
</evidence>
<keyword evidence="2 10" id="KW-0132">Cell division</keyword>
<dbReference type="PANTHER" id="PTHR21015">
    <property type="entry name" value="UDP-N-ACETYLGLUCOSAMINE--N-ACETYLMURAMYL-(PENTAPEPTIDE) PYROPHOSPHORYL-UNDECAPRENOL N-ACETYLGLUCOSAMINE TRANSFERASE 1"/>
    <property type="match status" value="1"/>
</dbReference>
<evidence type="ECO:0000259" key="11">
    <source>
        <dbReference type="Pfam" id="PF03033"/>
    </source>
</evidence>
<evidence type="ECO:0000313" key="13">
    <source>
        <dbReference type="EMBL" id="OGY21647.1"/>
    </source>
</evidence>
<comment type="caution">
    <text evidence="13">The sequence shown here is derived from an EMBL/GenBank/DDBJ whole genome shotgun (WGS) entry which is preliminary data.</text>
</comment>
<reference evidence="13 14" key="1">
    <citation type="journal article" date="2016" name="Nat. Commun.">
        <title>Thousands of microbial genomes shed light on interconnected biogeochemical processes in an aquifer system.</title>
        <authorList>
            <person name="Anantharaman K."/>
            <person name="Brown C.T."/>
            <person name="Hug L.A."/>
            <person name="Sharon I."/>
            <person name="Castelle C.J."/>
            <person name="Probst A.J."/>
            <person name="Thomas B.C."/>
            <person name="Singh A."/>
            <person name="Wilkins M.J."/>
            <person name="Karaoz U."/>
            <person name="Brodie E.L."/>
            <person name="Williams K.H."/>
            <person name="Hubbard S.S."/>
            <person name="Banfield J.F."/>
        </authorList>
    </citation>
    <scope>NUCLEOTIDE SEQUENCE [LARGE SCALE GENOMIC DNA]</scope>
</reference>
<comment type="pathway">
    <text evidence="10">Cell wall biogenesis; peptidoglycan biosynthesis.</text>
</comment>
<dbReference type="GO" id="GO:0005975">
    <property type="term" value="P:carbohydrate metabolic process"/>
    <property type="evidence" value="ECO:0007669"/>
    <property type="project" value="InterPro"/>
</dbReference>
<dbReference type="GO" id="GO:0009252">
    <property type="term" value="P:peptidoglycan biosynthetic process"/>
    <property type="evidence" value="ECO:0007669"/>
    <property type="project" value="UniProtKB-UniRule"/>
</dbReference>
<dbReference type="InterPro" id="IPR004276">
    <property type="entry name" value="GlycoTrans_28_N"/>
</dbReference>
<dbReference type="GO" id="GO:0050511">
    <property type="term" value="F:undecaprenyldiphospho-muramoylpentapeptide beta-N-acetylglucosaminyltransferase activity"/>
    <property type="evidence" value="ECO:0007669"/>
    <property type="project" value="UniProtKB-UniRule"/>
</dbReference>
<evidence type="ECO:0000259" key="12">
    <source>
        <dbReference type="Pfam" id="PF04101"/>
    </source>
</evidence>
<dbReference type="GO" id="GO:0008360">
    <property type="term" value="P:regulation of cell shape"/>
    <property type="evidence" value="ECO:0007669"/>
    <property type="project" value="UniProtKB-KW"/>
</dbReference>
<accession>A0A1G1W2N2</accession>
<keyword evidence="4 10" id="KW-0808">Transferase</keyword>
<evidence type="ECO:0000256" key="10">
    <source>
        <dbReference type="HAMAP-Rule" id="MF_00033"/>
    </source>
</evidence>
<gene>
    <name evidence="10" type="primary">murG</name>
    <name evidence="13" type="ORF">A2113_03750</name>
</gene>
<dbReference type="EC" id="2.4.1.227" evidence="10"/>
<feature type="domain" description="Glycosyl transferase family 28 C-terminal" evidence="12">
    <location>
        <begin position="184"/>
        <end position="347"/>
    </location>
</feature>
<keyword evidence="9 10" id="KW-0961">Cell wall biogenesis/degradation</keyword>
<protein>
    <recommendedName>
        <fullName evidence="10">UDP-N-acetylglucosamine--N-acetylmuramyl-(pentapeptide) pyrophosphoryl-undecaprenol N-acetylglucosamine transferase</fullName>
        <ecNumber evidence="10">2.4.1.227</ecNumber>
    </recommendedName>
    <alternativeName>
        <fullName evidence="10">Undecaprenyl-PP-MurNAc-pentapeptide-UDPGlcNAc GlcNAc transferase</fullName>
    </alternativeName>
</protein>
<keyword evidence="1 10" id="KW-1003">Cell membrane</keyword>
<feature type="domain" description="Glycosyltransferase family 28 N-terminal" evidence="11">
    <location>
        <begin position="7"/>
        <end position="145"/>
    </location>
</feature>
<evidence type="ECO:0000256" key="2">
    <source>
        <dbReference type="ARBA" id="ARBA00022618"/>
    </source>
</evidence>
<comment type="caution">
    <text evidence="10">Lacks conserved residue(s) required for the propagation of feature annotation.</text>
</comment>
<dbReference type="Gene3D" id="3.40.50.2000">
    <property type="entry name" value="Glycogen Phosphorylase B"/>
    <property type="match status" value="2"/>
</dbReference>
<dbReference type="InterPro" id="IPR007235">
    <property type="entry name" value="Glyco_trans_28_C"/>
</dbReference>
<dbReference type="CDD" id="cd03785">
    <property type="entry name" value="GT28_MurG"/>
    <property type="match status" value="1"/>
</dbReference>
<dbReference type="PANTHER" id="PTHR21015:SF22">
    <property type="entry name" value="GLYCOSYLTRANSFERASE"/>
    <property type="match status" value="1"/>
</dbReference>
<evidence type="ECO:0000256" key="8">
    <source>
        <dbReference type="ARBA" id="ARBA00023306"/>
    </source>
</evidence>
<dbReference type="Pfam" id="PF03033">
    <property type="entry name" value="Glyco_transf_28"/>
    <property type="match status" value="1"/>
</dbReference>
<evidence type="ECO:0000256" key="6">
    <source>
        <dbReference type="ARBA" id="ARBA00022984"/>
    </source>
</evidence>
<dbReference type="InterPro" id="IPR006009">
    <property type="entry name" value="GlcNAc_MurG"/>
</dbReference>
<evidence type="ECO:0000256" key="4">
    <source>
        <dbReference type="ARBA" id="ARBA00022679"/>
    </source>
</evidence>
<dbReference type="EMBL" id="MHCN01000011">
    <property type="protein sequence ID" value="OGY21647.1"/>
    <property type="molecule type" value="Genomic_DNA"/>
</dbReference>
<keyword evidence="8 10" id="KW-0131">Cell cycle</keyword>
<comment type="function">
    <text evidence="10">Cell wall formation. Catalyzes the transfer of a GlcNAc subunit on undecaprenyl-pyrophosphoryl-MurNAc-pentapeptide (lipid intermediate I) to form undecaprenyl-pyrophosphoryl-MurNAc-(pentapeptide)GlcNAc (lipid intermediate II).</text>
</comment>
<dbReference type="GO" id="GO:0051301">
    <property type="term" value="P:cell division"/>
    <property type="evidence" value="ECO:0007669"/>
    <property type="project" value="UniProtKB-KW"/>
</dbReference>
<dbReference type="HAMAP" id="MF_00033">
    <property type="entry name" value="MurG"/>
    <property type="match status" value="1"/>
</dbReference>
<comment type="subcellular location">
    <subcellularLocation>
        <location evidence="10">Cell membrane</location>
        <topology evidence="10">Peripheral membrane protein</topology>
        <orientation evidence="10">Cytoplasmic side</orientation>
    </subcellularLocation>
</comment>
<keyword evidence="6 10" id="KW-0573">Peptidoglycan synthesis</keyword>
<keyword evidence="7 10" id="KW-0472">Membrane</keyword>
<feature type="binding site" evidence="10">
    <location>
        <position position="168"/>
    </location>
    <ligand>
        <name>UDP-N-acetyl-alpha-D-glucosamine</name>
        <dbReference type="ChEBI" id="CHEBI:57705"/>
    </ligand>
</feature>
<evidence type="ECO:0000256" key="7">
    <source>
        <dbReference type="ARBA" id="ARBA00023136"/>
    </source>
</evidence>
<name>A0A1G1W2N2_9BACT</name>
<comment type="similarity">
    <text evidence="10">Belongs to the glycosyltransferase 28 family. MurG subfamily.</text>
</comment>
<dbReference type="GO" id="GO:0071555">
    <property type="term" value="P:cell wall organization"/>
    <property type="evidence" value="ECO:0007669"/>
    <property type="project" value="UniProtKB-KW"/>
</dbReference>
<proteinExistence type="inferred from homology"/>
<organism evidence="13 14">
    <name type="scientific">Candidatus Woykebacteria bacterium GWA1_44_8</name>
    <dbReference type="NCBI Taxonomy" id="1802591"/>
    <lineage>
        <taxon>Bacteria</taxon>
        <taxon>Candidatus Woykeibacteriota</taxon>
    </lineage>
</organism>
<dbReference type="Pfam" id="PF04101">
    <property type="entry name" value="Glyco_tran_28_C"/>
    <property type="match status" value="1"/>
</dbReference>
<dbReference type="UniPathway" id="UPA00219"/>
<dbReference type="SUPFAM" id="SSF53756">
    <property type="entry name" value="UDP-Glycosyltransferase/glycogen phosphorylase"/>
    <property type="match status" value="1"/>
</dbReference>
<keyword evidence="3 10" id="KW-0328">Glycosyltransferase</keyword>
<evidence type="ECO:0000256" key="3">
    <source>
        <dbReference type="ARBA" id="ARBA00022676"/>
    </source>
</evidence>
<dbReference type="AlphaFoldDB" id="A0A1G1W2N2"/>
<evidence type="ECO:0000256" key="5">
    <source>
        <dbReference type="ARBA" id="ARBA00022960"/>
    </source>
</evidence>
<comment type="catalytic activity">
    <reaction evidence="10">
        <text>di-trans,octa-cis-undecaprenyl diphospho-N-acetyl-alpha-D-muramoyl-L-alanyl-D-glutamyl-meso-2,6-diaminopimeloyl-D-alanyl-D-alanine + UDP-N-acetyl-alpha-D-glucosamine = di-trans,octa-cis-undecaprenyl diphospho-[N-acetyl-alpha-D-glucosaminyl-(1-&gt;4)]-N-acetyl-alpha-D-muramoyl-L-alanyl-D-glutamyl-meso-2,6-diaminopimeloyl-D-alanyl-D-alanine + UDP + H(+)</text>
        <dbReference type="Rhea" id="RHEA:31227"/>
        <dbReference type="ChEBI" id="CHEBI:15378"/>
        <dbReference type="ChEBI" id="CHEBI:57705"/>
        <dbReference type="ChEBI" id="CHEBI:58223"/>
        <dbReference type="ChEBI" id="CHEBI:61387"/>
        <dbReference type="ChEBI" id="CHEBI:61388"/>
        <dbReference type="EC" id="2.4.1.227"/>
    </reaction>
</comment>
<dbReference type="STRING" id="1802591.A2113_03750"/>
<feature type="binding site" evidence="10">
    <location>
        <position position="297"/>
    </location>
    <ligand>
        <name>UDP-N-acetyl-alpha-D-glucosamine</name>
        <dbReference type="ChEBI" id="CHEBI:57705"/>
    </ligand>
</feature>
<keyword evidence="5 10" id="KW-0133">Cell shape</keyword>
<dbReference type="GO" id="GO:0005886">
    <property type="term" value="C:plasma membrane"/>
    <property type="evidence" value="ECO:0007669"/>
    <property type="project" value="UniProtKB-SubCell"/>
</dbReference>
<dbReference type="Proteomes" id="UP000176299">
    <property type="component" value="Unassembled WGS sequence"/>
</dbReference>
<evidence type="ECO:0000256" key="1">
    <source>
        <dbReference type="ARBA" id="ARBA00022475"/>
    </source>
</evidence>
<dbReference type="GO" id="GO:0051991">
    <property type="term" value="F:UDP-N-acetyl-D-glucosamine:N-acetylmuramoyl-L-alanyl-D-glutamyl-meso-2,6-diaminopimelyl-D-alanyl-D-alanine-diphosphoundecaprenol 4-beta-N-acetylglucosaminlytransferase activity"/>
    <property type="evidence" value="ECO:0007669"/>
    <property type="project" value="RHEA"/>
</dbReference>